<feature type="domain" description="Archaeal Type IV pilin N-terminal" evidence="2">
    <location>
        <begin position="11"/>
        <end position="85"/>
    </location>
</feature>
<reference evidence="3 4" key="1">
    <citation type="journal article" date="2010" name="Stand. Genomic Sci.">
        <title>Complete genome sequence of Methanoplanus petrolearius type strain (SEBR 4847).</title>
        <authorList>
            <person name="Brambilla E."/>
            <person name="Djao O.D."/>
            <person name="Daligault H."/>
            <person name="Lapidus A."/>
            <person name="Lucas S."/>
            <person name="Hammon N."/>
            <person name="Nolan M."/>
            <person name="Tice H."/>
            <person name="Cheng J.F."/>
            <person name="Han C."/>
            <person name="Tapia R."/>
            <person name="Goodwin L."/>
            <person name="Pitluck S."/>
            <person name="Liolios K."/>
            <person name="Ivanova N."/>
            <person name="Mavromatis K."/>
            <person name="Mikhailova N."/>
            <person name="Pati A."/>
            <person name="Chen A."/>
            <person name="Palaniappan K."/>
            <person name="Land M."/>
            <person name="Hauser L."/>
            <person name="Chang Y.J."/>
            <person name="Jeffries C.D."/>
            <person name="Rohde M."/>
            <person name="Spring S."/>
            <person name="Sikorski J."/>
            <person name="Goker M."/>
            <person name="Woyke T."/>
            <person name="Bristow J."/>
            <person name="Eisen J.A."/>
            <person name="Markowitz V."/>
            <person name="Hugenholtz P."/>
            <person name="Kyrpides N.C."/>
            <person name="Klenk H.P."/>
        </authorList>
    </citation>
    <scope>NUCLEOTIDE SEQUENCE [LARGE SCALE GENOMIC DNA]</scope>
    <source>
        <strain evidence="4">DSM 11571 / OCM 486 / SEBR 4847</strain>
    </source>
</reference>
<evidence type="ECO:0000313" key="4">
    <source>
        <dbReference type="Proteomes" id="UP000006565"/>
    </source>
</evidence>
<proteinExistence type="predicted"/>
<gene>
    <name evidence="3" type="ordered locus">Mpet_0366</name>
</gene>
<dbReference type="PANTHER" id="PTHR38138">
    <property type="entry name" value="VNG6441H"/>
    <property type="match status" value="1"/>
</dbReference>
<dbReference type="EMBL" id="CP002117">
    <property type="protein sequence ID" value="ADN35140.1"/>
    <property type="molecule type" value="Genomic_DNA"/>
</dbReference>
<keyword evidence="1" id="KW-0812">Transmembrane</keyword>
<evidence type="ECO:0000313" key="3">
    <source>
        <dbReference type="EMBL" id="ADN35140.1"/>
    </source>
</evidence>
<dbReference type="HOGENOM" id="CLU_092288_0_0_2"/>
<protein>
    <recommendedName>
        <fullName evidence="2">Archaeal Type IV pilin N-terminal domain-containing protein</fullName>
    </recommendedName>
</protein>
<dbReference type="GeneID" id="25394966"/>
<dbReference type="eggNOG" id="arCOG02421">
    <property type="taxonomic scope" value="Archaea"/>
</dbReference>
<dbReference type="KEGG" id="mpi:Mpet_0366"/>
<keyword evidence="1" id="KW-0472">Membrane</keyword>
<accession>E1RFY8</accession>
<dbReference type="NCBIfam" id="TIGR02537">
    <property type="entry name" value="arch_flag_Nterm"/>
    <property type="match status" value="1"/>
</dbReference>
<keyword evidence="4" id="KW-1185">Reference proteome</keyword>
<dbReference type="OrthoDB" id="125222at2157"/>
<evidence type="ECO:0000256" key="1">
    <source>
        <dbReference type="SAM" id="Phobius"/>
    </source>
</evidence>
<dbReference type="STRING" id="679926.Mpet_0366"/>
<keyword evidence="1" id="KW-1133">Transmembrane helix</keyword>
<feature type="transmembrane region" description="Helical" evidence="1">
    <location>
        <begin position="12"/>
        <end position="37"/>
    </location>
</feature>
<sequence precursor="true">MEKKHRDLSLEAVSPVIGVMLMLVVTIIIAAAVSAYAGGMVSDQEETPTAQLDVQLKTEGTYPKLVFTHLGGDSLDTSELKIITYFHDITRTIDGTEVKGIYKHTTDGSLNPMDPANYFDATDYEAGNGSLVSNNGYPCTVSNGVPVKYWGNSTMMPGDIYTTIDQASIKSIITSGTVGDEPIEVEIIHIPSGKTIFSGEVIY</sequence>
<dbReference type="Pfam" id="PF07790">
    <property type="entry name" value="Pilin_N"/>
    <property type="match status" value="1"/>
</dbReference>
<dbReference type="InterPro" id="IPR013373">
    <property type="entry name" value="Flagellin/pilin_N_arc"/>
</dbReference>
<organism evidence="3 4">
    <name type="scientific">Methanolacinia petrolearia (strain DSM 11571 / OCM 486 / SEBR 4847)</name>
    <name type="common">Methanoplanus petrolearius</name>
    <dbReference type="NCBI Taxonomy" id="679926"/>
    <lineage>
        <taxon>Archaea</taxon>
        <taxon>Methanobacteriati</taxon>
        <taxon>Methanobacteriota</taxon>
        <taxon>Stenosarchaea group</taxon>
        <taxon>Methanomicrobia</taxon>
        <taxon>Methanomicrobiales</taxon>
        <taxon>Methanomicrobiaceae</taxon>
        <taxon>Methanolacinia</taxon>
    </lineage>
</organism>
<evidence type="ECO:0000259" key="2">
    <source>
        <dbReference type="Pfam" id="PF07790"/>
    </source>
</evidence>
<dbReference type="PANTHER" id="PTHR38138:SF1">
    <property type="entry name" value="ARCHAEAL TYPE IV PILIN N-TERMINAL DOMAIN-CONTAINING PROTEIN"/>
    <property type="match status" value="1"/>
</dbReference>
<dbReference type="Proteomes" id="UP000006565">
    <property type="component" value="Chromosome"/>
</dbReference>
<name>E1RFY8_METP4</name>
<dbReference type="RefSeq" id="WP_013328319.1">
    <property type="nucleotide sequence ID" value="NC_014507.1"/>
</dbReference>
<dbReference type="InterPro" id="IPR012859">
    <property type="entry name" value="Pilin_N_archaeal"/>
</dbReference>
<dbReference type="AlphaFoldDB" id="E1RFY8"/>